<dbReference type="AlphaFoldDB" id="C1E409"/>
<feature type="region of interest" description="Disordered" evidence="1">
    <location>
        <begin position="66"/>
        <end position="88"/>
    </location>
</feature>
<feature type="compositionally biased region" description="Basic residues" evidence="1">
    <location>
        <begin position="78"/>
        <end position="88"/>
    </location>
</feature>
<accession>C1E409</accession>
<name>C1E409_MICCC</name>
<organism evidence="2 3">
    <name type="scientific">Micromonas commoda (strain RCC299 / NOUM17 / CCMP2709)</name>
    <name type="common">Picoplanktonic green alga</name>
    <dbReference type="NCBI Taxonomy" id="296587"/>
    <lineage>
        <taxon>Eukaryota</taxon>
        <taxon>Viridiplantae</taxon>
        <taxon>Chlorophyta</taxon>
        <taxon>Mamiellophyceae</taxon>
        <taxon>Mamiellales</taxon>
        <taxon>Mamiellaceae</taxon>
        <taxon>Micromonas</taxon>
    </lineage>
</organism>
<evidence type="ECO:0000313" key="2">
    <source>
        <dbReference type="EMBL" id="ACO62646.1"/>
    </source>
</evidence>
<dbReference type="KEGG" id="mis:MICPUN_57867"/>
<proteinExistence type="predicted"/>
<dbReference type="EMBL" id="CP001325">
    <property type="protein sequence ID" value="ACO62646.1"/>
    <property type="molecule type" value="Genomic_DNA"/>
</dbReference>
<dbReference type="RefSeq" id="XP_002501388.1">
    <property type="nucleotide sequence ID" value="XM_002501342.1"/>
</dbReference>
<keyword evidence="3" id="KW-1185">Reference proteome</keyword>
<protein>
    <submittedName>
        <fullName evidence="2">Uncharacterized protein</fullName>
    </submittedName>
</protein>
<dbReference type="Proteomes" id="UP000002009">
    <property type="component" value="Chromosome 4"/>
</dbReference>
<gene>
    <name evidence="2" type="ORF">MICPUN_57867</name>
</gene>
<evidence type="ECO:0000313" key="3">
    <source>
        <dbReference type="Proteomes" id="UP000002009"/>
    </source>
</evidence>
<dbReference type="GeneID" id="8243056"/>
<reference evidence="2 3" key="1">
    <citation type="journal article" date="2009" name="Science">
        <title>Green evolution and dynamic adaptations revealed by genomes of the marine picoeukaryotes Micromonas.</title>
        <authorList>
            <person name="Worden A.Z."/>
            <person name="Lee J.H."/>
            <person name="Mock T."/>
            <person name="Rouze P."/>
            <person name="Simmons M.P."/>
            <person name="Aerts A.L."/>
            <person name="Allen A.E."/>
            <person name="Cuvelier M.L."/>
            <person name="Derelle E."/>
            <person name="Everett M.V."/>
            <person name="Foulon E."/>
            <person name="Grimwood J."/>
            <person name="Gundlach H."/>
            <person name="Henrissat B."/>
            <person name="Napoli C."/>
            <person name="McDonald S.M."/>
            <person name="Parker M.S."/>
            <person name="Rombauts S."/>
            <person name="Salamov A."/>
            <person name="Von Dassow P."/>
            <person name="Badger J.H."/>
            <person name="Coutinho P.M."/>
            <person name="Demir E."/>
            <person name="Dubchak I."/>
            <person name="Gentemann C."/>
            <person name="Eikrem W."/>
            <person name="Gready J.E."/>
            <person name="John U."/>
            <person name="Lanier W."/>
            <person name="Lindquist E.A."/>
            <person name="Lucas S."/>
            <person name="Mayer K.F."/>
            <person name="Moreau H."/>
            <person name="Not F."/>
            <person name="Otillar R."/>
            <person name="Panaud O."/>
            <person name="Pangilinan J."/>
            <person name="Paulsen I."/>
            <person name="Piegu B."/>
            <person name="Poliakov A."/>
            <person name="Robbens S."/>
            <person name="Schmutz J."/>
            <person name="Toulza E."/>
            <person name="Wyss T."/>
            <person name="Zelensky A."/>
            <person name="Zhou K."/>
            <person name="Armbrust E.V."/>
            <person name="Bhattacharya D."/>
            <person name="Goodenough U.W."/>
            <person name="Van de Peer Y."/>
            <person name="Grigoriev I.V."/>
        </authorList>
    </citation>
    <scope>NUCLEOTIDE SEQUENCE [LARGE SCALE GENOMIC DNA]</scope>
    <source>
        <strain evidence="3">RCC299 / NOUM17</strain>
    </source>
</reference>
<sequence length="199" mass="21745">MEQGLSRSGTWTWHPDDVVKAHKMPTGAKQLPKSCTRLTFTTNLPPIAPEKRLRLLLEQDDELSRTTSWRTSAEHGKNGRRAAKSTRRAPKFGTWTSKVHTLTVRPLFGVWAAKCLHDGGGHRMAGDVDFTQRTSKINPRRTMSDVPSLAGGMSVFAVSVAVDATSLSSCCVERVHLVSEQEVPVGIAVVVIHGALKVP</sequence>
<dbReference type="InParanoid" id="C1E409"/>
<evidence type="ECO:0000256" key="1">
    <source>
        <dbReference type="SAM" id="MobiDB-lite"/>
    </source>
</evidence>